<dbReference type="EMBL" id="CP032819">
    <property type="protein sequence ID" value="AZS28211.1"/>
    <property type="molecule type" value="Genomic_DNA"/>
</dbReference>
<evidence type="ECO:0000259" key="5">
    <source>
        <dbReference type="PROSITE" id="PS51935"/>
    </source>
</evidence>
<sequence length="261" mass="29998">MTFGIADLSVIPMRREKSERSEMVSQLLFGEVYEVLEEEDKWLNIRLLHDNTCGWIDRKIYKEVSEEFVKKYQASDQMVMSEVFNLVVKKGDWENKLVVAGSVLPFYDAYAKKLMIGEEEYAVKGFLREVGIESLRELLIQYALMYYNAPYRWGGRTPNGVDNAGLVQMVYRLAGITLPRYIEQQACEGLTLSFLEEAQPGDLAFFGDSLGAVTHVGILWEQGRIIHASGKVRVDKIDHHGIFNEDLKRYTHTLKVVKQIF</sequence>
<dbReference type="PANTHER" id="PTHR47053">
    <property type="entry name" value="MUREIN DD-ENDOPEPTIDASE MEPH-RELATED"/>
    <property type="match status" value="1"/>
</dbReference>
<dbReference type="PROSITE" id="PS51935">
    <property type="entry name" value="NLPC_P60"/>
    <property type="match status" value="1"/>
</dbReference>
<keyword evidence="2" id="KW-0645">Protease</keyword>
<evidence type="ECO:0000256" key="2">
    <source>
        <dbReference type="ARBA" id="ARBA00022670"/>
    </source>
</evidence>
<keyword evidence="7" id="KW-1185">Reference proteome</keyword>
<organism evidence="6 7">
    <name type="scientific">Butyricimonas faecalis</name>
    <dbReference type="NCBI Taxonomy" id="2093856"/>
    <lineage>
        <taxon>Bacteria</taxon>
        <taxon>Pseudomonadati</taxon>
        <taxon>Bacteroidota</taxon>
        <taxon>Bacteroidia</taxon>
        <taxon>Bacteroidales</taxon>
        <taxon>Odoribacteraceae</taxon>
        <taxon>Butyricimonas</taxon>
    </lineage>
</organism>
<dbReference type="Gene3D" id="2.30.30.40">
    <property type="entry name" value="SH3 Domains"/>
    <property type="match status" value="1"/>
</dbReference>
<dbReference type="GO" id="GO:0008234">
    <property type="term" value="F:cysteine-type peptidase activity"/>
    <property type="evidence" value="ECO:0007669"/>
    <property type="project" value="UniProtKB-KW"/>
</dbReference>
<dbReference type="Proteomes" id="UP000270673">
    <property type="component" value="Chromosome"/>
</dbReference>
<dbReference type="InterPro" id="IPR000064">
    <property type="entry name" value="NLP_P60_dom"/>
</dbReference>
<keyword evidence="3 6" id="KW-0378">Hydrolase</keyword>
<feature type="domain" description="NlpC/P60" evidence="5">
    <location>
        <begin position="133"/>
        <end position="261"/>
    </location>
</feature>
<dbReference type="OrthoDB" id="9813368at2"/>
<dbReference type="SUPFAM" id="SSF54001">
    <property type="entry name" value="Cysteine proteinases"/>
    <property type="match status" value="1"/>
</dbReference>
<dbReference type="KEGG" id="buy:D8S85_00685"/>
<reference evidence="6 7" key="1">
    <citation type="submission" date="2018-10" db="EMBL/GenBank/DDBJ databases">
        <title>Butyricimonas faecalis sp. nov., isolated from human faeces and emended description of the genus Butyricimonas.</title>
        <authorList>
            <person name="Le Roy T."/>
            <person name="Van der Smissen P."/>
            <person name="Paquot A."/>
            <person name="Delzenne N."/>
            <person name="Muccioli G."/>
            <person name="Collet J.-F."/>
            <person name="Cani P.D."/>
        </authorList>
    </citation>
    <scope>NUCLEOTIDE SEQUENCE [LARGE SCALE GENOMIC DNA]</scope>
    <source>
        <strain evidence="6 7">H184</strain>
    </source>
</reference>
<evidence type="ECO:0000256" key="3">
    <source>
        <dbReference type="ARBA" id="ARBA00022801"/>
    </source>
</evidence>
<evidence type="ECO:0000313" key="7">
    <source>
        <dbReference type="Proteomes" id="UP000270673"/>
    </source>
</evidence>
<name>A0A3Q9IKV8_9BACT</name>
<evidence type="ECO:0000313" key="6">
    <source>
        <dbReference type="EMBL" id="AZS28211.1"/>
    </source>
</evidence>
<dbReference type="InterPro" id="IPR051202">
    <property type="entry name" value="Peptidase_C40"/>
</dbReference>
<dbReference type="Pfam" id="PF18348">
    <property type="entry name" value="SH3_16"/>
    <property type="match status" value="1"/>
</dbReference>
<dbReference type="InterPro" id="IPR038765">
    <property type="entry name" value="Papain-like_cys_pep_sf"/>
</dbReference>
<proteinExistence type="inferred from homology"/>
<dbReference type="Pfam" id="PF00877">
    <property type="entry name" value="NLPC_P60"/>
    <property type="match status" value="1"/>
</dbReference>
<dbReference type="RefSeq" id="WP_127074702.1">
    <property type="nucleotide sequence ID" value="NZ_CP032819.1"/>
</dbReference>
<evidence type="ECO:0000256" key="1">
    <source>
        <dbReference type="ARBA" id="ARBA00007074"/>
    </source>
</evidence>
<dbReference type="Gene3D" id="3.90.1720.10">
    <property type="entry name" value="endopeptidase domain like (from Nostoc punctiforme)"/>
    <property type="match status" value="1"/>
</dbReference>
<dbReference type="PANTHER" id="PTHR47053:SF1">
    <property type="entry name" value="MUREIN DD-ENDOPEPTIDASE MEPH-RELATED"/>
    <property type="match status" value="1"/>
</dbReference>
<evidence type="ECO:0000256" key="4">
    <source>
        <dbReference type="ARBA" id="ARBA00022807"/>
    </source>
</evidence>
<gene>
    <name evidence="6" type="ORF">D8S85_00685</name>
</gene>
<dbReference type="InterPro" id="IPR041382">
    <property type="entry name" value="SH3_16"/>
</dbReference>
<accession>A0A3Q9IKV8</accession>
<dbReference type="GO" id="GO:0006508">
    <property type="term" value="P:proteolysis"/>
    <property type="evidence" value="ECO:0007669"/>
    <property type="project" value="UniProtKB-KW"/>
</dbReference>
<comment type="similarity">
    <text evidence="1">Belongs to the peptidase C40 family.</text>
</comment>
<protein>
    <submittedName>
        <fullName evidence="6">Glycoside hydrolase</fullName>
    </submittedName>
</protein>
<dbReference type="AlphaFoldDB" id="A0A3Q9IKV8"/>
<keyword evidence="4" id="KW-0788">Thiol protease</keyword>